<accession>A0A1S8TCV7</accession>
<dbReference type="EMBL" id="LZZM01000185">
    <property type="protein sequence ID" value="OOM75434.1"/>
    <property type="molecule type" value="Genomic_DNA"/>
</dbReference>
<keyword evidence="4" id="KW-1185">Reference proteome</keyword>
<dbReference type="InterPro" id="IPR001347">
    <property type="entry name" value="SIS_dom"/>
</dbReference>
<comment type="caution">
    <text evidence="3">The sequence shown here is derived from an EMBL/GenBank/DDBJ whole genome shotgun (WGS) entry which is preliminary data.</text>
</comment>
<dbReference type="Proteomes" id="UP000190890">
    <property type="component" value="Unassembled WGS sequence"/>
</dbReference>
<dbReference type="STRING" id="29367.CLPUN_32450"/>
<dbReference type="Pfam" id="PF01418">
    <property type="entry name" value="HTH_6"/>
    <property type="match status" value="1"/>
</dbReference>
<reference evidence="3 4" key="1">
    <citation type="submission" date="2016-05" db="EMBL/GenBank/DDBJ databases">
        <title>Microbial solvent formation.</title>
        <authorList>
            <person name="Poehlein A."/>
            <person name="Montoya Solano J.D."/>
            <person name="Flitsch S."/>
            <person name="Krabben P."/>
            <person name="Duerre P."/>
            <person name="Daniel R."/>
        </authorList>
    </citation>
    <scope>NUCLEOTIDE SEQUENCE [LARGE SCALE GENOMIC DNA]</scope>
    <source>
        <strain evidence="3 4">DSM 2619</strain>
    </source>
</reference>
<dbReference type="GO" id="GO:1901135">
    <property type="term" value="P:carbohydrate derivative metabolic process"/>
    <property type="evidence" value="ECO:0007669"/>
    <property type="project" value="InterPro"/>
</dbReference>
<dbReference type="GO" id="GO:0097367">
    <property type="term" value="F:carbohydrate derivative binding"/>
    <property type="evidence" value="ECO:0007669"/>
    <property type="project" value="InterPro"/>
</dbReference>
<feature type="domain" description="SIS" evidence="2">
    <location>
        <begin position="119"/>
        <end position="263"/>
    </location>
</feature>
<dbReference type="Gene3D" id="3.40.50.10490">
    <property type="entry name" value="Glucose-6-phosphate isomerase like protein, domain 1"/>
    <property type="match status" value="1"/>
</dbReference>
<evidence type="ECO:0000259" key="2">
    <source>
        <dbReference type="PROSITE" id="PS51464"/>
    </source>
</evidence>
<gene>
    <name evidence="3" type="primary">murR_4</name>
    <name evidence="3" type="ORF">CLPUN_32450</name>
</gene>
<dbReference type="InterPro" id="IPR036388">
    <property type="entry name" value="WH-like_DNA-bd_sf"/>
</dbReference>
<name>A0A1S8TCV7_9CLOT</name>
<dbReference type="OrthoDB" id="63027at2"/>
<evidence type="ECO:0000259" key="1">
    <source>
        <dbReference type="PROSITE" id="PS51071"/>
    </source>
</evidence>
<dbReference type="PANTHER" id="PTHR30514:SF10">
    <property type="entry name" value="MURR_RPIR FAMILY TRANSCRIPTIONAL REGULATOR"/>
    <property type="match status" value="1"/>
</dbReference>
<organism evidence="3 4">
    <name type="scientific">Clostridium puniceum</name>
    <dbReference type="NCBI Taxonomy" id="29367"/>
    <lineage>
        <taxon>Bacteria</taxon>
        <taxon>Bacillati</taxon>
        <taxon>Bacillota</taxon>
        <taxon>Clostridia</taxon>
        <taxon>Eubacteriales</taxon>
        <taxon>Clostridiaceae</taxon>
        <taxon>Clostridium</taxon>
    </lineage>
</organism>
<dbReference type="PROSITE" id="PS51071">
    <property type="entry name" value="HTH_RPIR"/>
    <property type="match status" value="1"/>
</dbReference>
<dbReference type="RefSeq" id="WP_077848299.1">
    <property type="nucleotide sequence ID" value="NZ_LZZM01000185.1"/>
</dbReference>
<feature type="domain" description="HTH rpiR-type" evidence="1">
    <location>
        <begin position="1"/>
        <end position="75"/>
    </location>
</feature>
<dbReference type="SUPFAM" id="SSF53697">
    <property type="entry name" value="SIS domain"/>
    <property type="match status" value="1"/>
</dbReference>
<dbReference type="InterPro" id="IPR047640">
    <property type="entry name" value="RpiR-like"/>
</dbReference>
<dbReference type="InterPro" id="IPR046348">
    <property type="entry name" value="SIS_dom_sf"/>
</dbReference>
<dbReference type="Gene3D" id="1.10.10.10">
    <property type="entry name" value="Winged helix-like DNA-binding domain superfamily/Winged helix DNA-binding domain"/>
    <property type="match status" value="1"/>
</dbReference>
<sequence length="289" mass="33472">MVIEKLRRGINFTENEKIISEFILNHPNEFQKMSSEELGKTTFTSKSTVIRLCKKLNVLGYQELKKVLYSELNEERLLGKEDVYPILSKKSTYIEIDILLQQVYKKAIDEVNLSNNQNIINRIINQMINMEKIEFYSTGMGYATLETVSHKFNSIGIESTVSSTLNERYLVSAKKKFKIMAFVLSISGNNPFIIRTAEVLRHLGIYLVGVVGPLSDDISKYCDELIHIPISDFVEGMEIVSNQHSINYIFDMIFTQMLANKYEEIVAWQKEISYDYHKDIFKMTPKCQK</sequence>
<dbReference type="SUPFAM" id="SSF46689">
    <property type="entry name" value="Homeodomain-like"/>
    <property type="match status" value="1"/>
</dbReference>
<dbReference type="AlphaFoldDB" id="A0A1S8TCV7"/>
<dbReference type="InterPro" id="IPR000281">
    <property type="entry name" value="HTH_RpiR"/>
</dbReference>
<dbReference type="InterPro" id="IPR009057">
    <property type="entry name" value="Homeodomain-like_sf"/>
</dbReference>
<dbReference type="PROSITE" id="PS51464">
    <property type="entry name" value="SIS"/>
    <property type="match status" value="1"/>
</dbReference>
<evidence type="ECO:0000313" key="4">
    <source>
        <dbReference type="Proteomes" id="UP000190890"/>
    </source>
</evidence>
<protein>
    <submittedName>
        <fullName evidence="3">HTH-type transcriptional regulator MurR</fullName>
    </submittedName>
</protein>
<dbReference type="GO" id="GO:0003700">
    <property type="term" value="F:DNA-binding transcription factor activity"/>
    <property type="evidence" value="ECO:0007669"/>
    <property type="project" value="InterPro"/>
</dbReference>
<dbReference type="PANTHER" id="PTHR30514">
    <property type="entry name" value="GLUCOKINASE"/>
    <property type="match status" value="1"/>
</dbReference>
<evidence type="ECO:0000313" key="3">
    <source>
        <dbReference type="EMBL" id="OOM75434.1"/>
    </source>
</evidence>
<proteinExistence type="predicted"/>
<dbReference type="GO" id="GO:0003677">
    <property type="term" value="F:DNA binding"/>
    <property type="evidence" value="ECO:0007669"/>
    <property type="project" value="InterPro"/>
</dbReference>